<keyword evidence="6" id="KW-1133">Transmembrane helix</keyword>
<keyword evidence="6" id="KW-0472">Membrane</keyword>
<keyword evidence="8" id="KW-0723">Serine/threonine-protein kinase</keyword>
<evidence type="ECO:0000259" key="7">
    <source>
        <dbReference type="PROSITE" id="PS50011"/>
    </source>
</evidence>
<keyword evidence="3 8" id="KW-0418">Kinase</keyword>
<keyword evidence="4" id="KW-0067">ATP-binding</keyword>
<dbReference type="SUPFAM" id="SSF56112">
    <property type="entry name" value="Protein kinase-like (PK-like)"/>
    <property type="match status" value="1"/>
</dbReference>
<dbReference type="GO" id="GO:0005524">
    <property type="term" value="F:ATP binding"/>
    <property type="evidence" value="ECO:0007669"/>
    <property type="project" value="UniProtKB-KW"/>
</dbReference>
<organism evidence="8 9">
    <name type="scientific">Thermocatellispora tengchongensis</name>
    <dbReference type="NCBI Taxonomy" id="1073253"/>
    <lineage>
        <taxon>Bacteria</taxon>
        <taxon>Bacillati</taxon>
        <taxon>Actinomycetota</taxon>
        <taxon>Actinomycetes</taxon>
        <taxon>Streptosporangiales</taxon>
        <taxon>Streptosporangiaceae</taxon>
        <taxon>Thermocatellispora</taxon>
    </lineage>
</organism>
<proteinExistence type="predicted"/>
<dbReference type="GO" id="GO:0004674">
    <property type="term" value="F:protein serine/threonine kinase activity"/>
    <property type="evidence" value="ECO:0007669"/>
    <property type="project" value="UniProtKB-KW"/>
</dbReference>
<keyword evidence="2" id="KW-0547">Nucleotide-binding</keyword>
<evidence type="ECO:0000256" key="2">
    <source>
        <dbReference type="ARBA" id="ARBA00022741"/>
    </source>
</evidence>
<feature type="domain" description="Protein kinase" evidence="7">
    <location>
        <begin position="16"/>
        <end position="264"/>
    </location>
</feature>
<dbReference type="Gene3D" id="3.30.200.20">
    <property type="entry name" value="Phosphorylase Kinase, domain 1"/>
    <property type="match status" value="1"/>
</dbReference>
<protein>
    <submittedName>
        <fullName evidence="8">Serine/threonine protein kinase</fullName>
    </submittedName>
</protein>
<comment type="caution">
    <text evidence="8">The sequence shown here is derived from an EMBL/GenBank/DDBJ whole genome shotgun (WGS) entry which is preliminary data.</text>
</comment>
<name>A0A840P9M3_9ACTN</name>
<dbReference type="RefSeq" id="WP_185052652.1">
    <property type="nucleotide sequence ID" value="NZ_BAABIX010000014.1"/>
</dbReference>
<dbReference type="PROSITE" id="PS50011">
    <property type="entry name" value="PROTEIN_KINASE_DOM"/>
    <property type="match status" value="1"/>
</dbReference>
<reference evidence="8 9" key="1">
    <citation type="submission" date="2020-08" db="EMBL/GenBank/DDBJ databases">
        <title>Genomic Encyclopedia of Type Strains, Phase IV (KMG-IV): sequencing the most valuable type-strain genomes for metagenomic binning, comparative biology and taxonomic classification.</title>
        <authorList>
            <person name="Goeker M."/>
        </authorList>
    </citation>
    <scope>NUCLEOTIDE SEQUENCE [LARGE SCALE GENOMIC DNA]</scope>
    <source>
        <strain evidence="8 9">DSM 45615</strain>
    </source>
</reference>
<evidence type="ECO:0000256" key="5">
    <source>
        <dbReference type="SAM" id="MobiDB-lite"/>
    </source>
</evidence>
<dbReference type="PROSITE" id="PS00108">
    <property type="entry name" value="PROTEIN_KINASE_ST"/>
    <property type="match status" value="1"/>
</dbReference>
<dbReference type="InterPro" id="IPR000719">
    <property type="entry name" value="Prot_kinase_dom"/>
</dbReference>
<dbReference type="Gene3D" id="1.10.510.10">
    <property type="entry name" value="Transferase(Phosphotransferase) domain 1"/>
    <property type="match status" value="1"/>
</dbReference>
<dbReference type="CDD" id="cd14014">
    <property type="entry name" value="STKc_PknB_like"/>
    <property type="match status" value="1"/>
</dbReference>
<dbReference type="EMBL" id="JACHGN010000012">
    <property type="protein sequence ID" value="MBB5135709.1"/>
    <property type="molecule type" value="Genomic_DNA"/>
</dbReference>
<dbReference type="Proteomes" id="UP000578449">
    <property type="component" value="Unassembled WGS sequence"/>
</dbReference>
<feature type="compositionally biased region" description="Pro residues" evidence="5">
    <location>
        <begin position="275"/>
        <end position="289"/>
    </location>
</feature>
<evidence type="ECO:0000313" key="8">
    <source>
        <dbReference type="EMBL" id="MBB5135709.1"/>
    </source>
</evidence>
<evidence type="ECO:0000256" key="1">
    <source>
        <dbReference type="ARBA" id="ARBA00022679"/>
    </source>
</evidence>
<evidence type="ECO:0000256" key="6">
    <source>
        <dbReference type="SAM" id="Phobius"/>
    </source>
</evidence>
<dbReference type="AlphaFoldDB" id="A0A840P9M3"/>
<feature type="region of interest" description="Disordered" evidence="5">
    <location>
        <begin position="264"/>
        <end position="311"/>
    </location>
</feature>
<evidence type="ECO:0000313" key="9">
    <source>
        <dbReference type="Proteomes" id="UP000578449"/>
    </source>
</evidence>
<accession>A0A840P9M3</accession>
<gene>
    <name evidence="8" type="ORF">HNP84_005453</name>
</gene>
<dbReference type="PANTHER" id="PTHR43289">
    <property type="entry name" value="MITOGEN-ACTIVATED PROTEIN KINASE KINASE KINASE 20-RELATED"/>
    <property type="match status" value="1"/>
</dbReference>
<dbReference type="InterPro" id="IPR011009">
    <property type="entry name" value="Kinase-like_dom_sf"/>
</dbReference>
<keyword evidence="1" id="KW-0808">Transferase</keyword>
<evidence type="ECO:0000256" key="4">
    <source>
        <dbReference type="ARBA" id="ARBA00022840"/>
    </source>
</evidence>
<keyword evidence="9" id="KW-1185">Reference proteome</keyword>
<keyword evidence="6" id="KW-0812">Transmembrane</keyword>
<dbReference type="Pfam" id="PF00069">
    <property type="entry name" value="Pkinase"/>
    <property type="match status" value="1"/>
</dbReference>
<feature type="transmembrane region" description="Helical" evidence="6">
    <location>
        <begin position="369"/>
        <end position="390"/>
    </location>
</feature>
<dbReference type="PANTHER" id="PTHR43289:SF34">
    <property type="entry name" value="SERINE_THREONINE-PROTEIN KINASE YBDM-RELATED"/>
    <property type="match status" value="1"/>
</dbReference>
<dbReference type="InterPro" id="IPR008271">
    <property type="entry name" value="Ser/Thr_kinase_AS"/>
</dbReference>
<sequence length="403" mass="42295">MPQPLRRDDPRQAGPYPLTGLLGEGGQGAVYLGHDASGAPVAVKILHARLARDEESRRRFLREVDAARRVGPFSTARVLAVDIEGDRPYIVSEFVDGESLQQLITRDGPRDEGGLRRLALATAAALRAIHQAGIVHRDFKPSNVLLGPDGPRVIDFGIARALESTTLASSGVVGTPTYMSPEQVAGQRVGPASDVFSWGIAMAFAATGTPAFGQDSIPAVLNRILNHEPDLTGLPGDMRDLVASCLAKDPDDRPSADDLLHTILGHAPPAGAAPAPTPGPAPTPTPVRPRPVARPLSAATTADPGSAVGPPAAPRHRPFLLAVLAQIAAGVLTYASAEWADYGREVTAEQGRNAYGVTDGPLTWAGAGFWAGVIAWICLGTAAAVVLRVISFRRARRDGRRTA</sequence>
<evidence type="ECO:0000256" key="3">
    <source>
        <dbReference type="ARBA" id="ARBA00022777"/>
    </source>
</evidence>